<evidence type="ECO:0000313" key="2">
    <source>
        <dbReference type="Proteomes" id="UP000596742"/>
    </source>
</evidence>
<evidence type="ECO:0000313" key="1">
    <source>
        <dbReference type="EMBL" id="VDH92620.1"/>
    </source>
</evidence>
<sequence>MESINLNSGYTSLDDTVPLEYPAPVSEINDIFNETSPESLHSLLEEMDISVELKGDSNLSMQHSEDERLSLDISEIQSPSTTLSLENVELAGLQDDEEEENIEGLLNAILPNDFGSFTLERIDQSATESQPSVLPVSSPPPLLCRHPPPASEENSRSIMKLLDESPTKMQPQWGEHFDRFLQKGQSQNSTFCLHVELMGHCDEIVAIAVSERIGGEKGYNLMLANVKSSLPFSFLNNASSYPVFCISSMQSTFYPIVKPDCTISTTATNKSLGVKKALISLLKICLTELTTNPSTSEEILPSINDLRMFDFKCVPNHISSNTKVAIVEFAAAKFKTFATTGERYIKYVTGSIINKLLRDLQNLQRIIICEEKYSFTPDVFKATTRQKRQTKDPVTIAHLKEKDEIISRDKFSKKAAITTALGMKAVSTYLGKHLTELDIQADIIIDVDSEAVYGQYEFEDSDKCTCPLFTTPVRTVFTQVKWIATF</sequence>
<accession>A0A8B6BNL4</accession>
<comment type="caution">
    <text evidence="1">The sequence shown here is derived from an EMBL/GenBank/DDBJ whole genome shotgun (WGS) entry which is preliminary data.</text>
</comment>
<organism evidence="1 2">
    <name type="scientific">Mytilus galloprovincialis</name>
    <name type="common">Mediterranean mussel</name>
    <dbReference type="NCBI Taxonomy" id="29158"/>
    <lineage>
        <taxon>Eukaryota</taxon>
        <taxon>Metazoa</taxon>
        <taxon>Spiralia</taxon>
        <taxon>Lophotrochozoa</taxon>
        <taxon>Mollusca</taxon>
        <taxon>Bivalvia</taxon>
        <taxon>Autobranchia</taxon>
        <taxon>Pteriomorphia</taxon>
        <taxon>Mytilida</taxon>
        <taxon>Mytiloidea</taxon>
        <taxon>Mytilidae</taxon>
        <taxon>Mytilinae</taxon>
        <taxon>Mytilus</taxon>
    </lineage>
</organism>
<dbReference type="EMBL" id="UYJE01000354">
    <property type="protein sequence ID" value="VDH92620.1"/>
    <property type="molecule type" value="Genomic_DNA"/>
</dbReference>
<dbReference type="OrthoDB" id="6156512at2759"/>
<dbReference type="Proteomes" id="UP000596742">
    <property type="component" value="Unassembled WGS sequence"/>
</dbReference>
<keyword evidence="2" id="KW-1185">Reference proteome</keyword>
<protein>
    <submittedName>
        <fullName evidence="1">Uncharacterized protein</fullName>
    </submittedName>
</protein>
<gene>
    <name evidence="1" type="ORF">MGAL_10B067291</name>
</gene>
<dbReference type="AlphaFoldDB" id="A0A8B6BNL4"/>
<name>A0A8B6BNL4_MYTGA</name>
<reference evidence="1" key="1">
    <citation type="submission" date="2018-11" db="EMBL/GenBank/DDBJ databases">
        <authorList>
            <person name="Alioto T."/>
            <person name="Alioto T."/>
        </authorList>
    </citation>
    <scope>NUCLEOTIDE SEQUENCE</scope>
</reference>
<proteinExistence type="predicted"/>